<dbReference type="RefSeq" id="WP_354696976.1">
    <property type="nucleotide sequence ID" value="NZ_JAZHOG010000016.1"/>
</dbReference>
<keyword evidence="5" id="KW-0862">Zinc</keyword>
<dbReference type="GO" id="GO:0016020">
    <property type="term" value="C:membrane"/>
    <property type="evidence" value="ECO:0007669"/>
    <property type="project" value="TreeGrafter"/>
</dbReference>
<evidence type="ECO:0000256" key="6">
    <source>
        <dbReference type="ARBA" id="ARBA00023049"/>
    </source>
</evidence>
<keyword evidence="8" id="KW-0732">Signal</keyword>
<keyword evidence="3" id="KW-0479">Metal-binding</keyword>
<dbReference type="PANTHER" id="PTHR22726">
    <property type="entry name" value="METALLOENDOPEPTIDASE OMA1"/>
    <property type="match status" value="1"/>
</dbReference>
<dbReference type="Proteomes" id="UP001359886">
    <property type="component" value="Unassembled WGS sequence"/>
</dbReference>
<evidence type="ECO:0000256" key="3">
    <source>
        <dbReference type="ARBA" id="ARBA00022723"/>
    </source>
</evidence>
<evidence type="ECO:0000256" key="7">
    <source>
        <dbReference type="PROSITE-ProRule" id="PRU00339"/>
    </source>
</evidence>
<dbReference type="InterPro" id="IPR051156">
    <property type="entry name" value="Mito/Outer_Membr_Metalloprot"/>
</dbReference>
<dbReference type="Gene3D" id="3.30.2010.10">
    <property type="entry name" value="Metalloproteases ('zincins'), catalytic domain"/>
    <property type="match status" value="1"/>
</dbReference>
<dbReference type="Gene3D" id="1.25.40.10">
    <property type="entry name" value="Tetratricopeptide repeat domain"/>
    <property type="match status" value="1"/>
</dbReference>
<name>A0AAW9R9D5_9GAMM</name>
<dbReference type="Pfam" id="PF13432">
    <property type="entry name" value="TPR_16"/>
    <property type="match status" value="2"/>
</dbReference>
<evidence type="ECO:0000256" key="4">
    <source>
        <dbReference type="ARBA" id="ARBA00022801"/>
    </source>
</evidence>
<accession>A0AAW9R9D5</accession>
<feature type="domain" description="Peptidase M48" evidence="9">
    <location>
        <begin position="62"/>
        <end position="249"/>
    </location>
</feature>
<dbReference type="GO" id="GO:0046872">
    <property type="term" value="F:metal ion binding"/>
    <property type="evidence" value="ECO:0007669"/>
    <property type="project" value="UniProtKB-KW"/>
</dbReference>
<dbReference type="AlphaFoldDB" id="A0AAW9R9D5"/>
<evidence type="ECO:0000256" key="2">
    <source>
        <dbReference type="ARBA" id="ARBA00022670"/>
    </source>
</evidence>
<evidence type="ECO:0000313" key="11">
    <source>
        <dbReference type="Proteomes" id="UP001359886"/>
    </source>
</evidence>
<evidence type="ECO:0000313" key="10">
    <source>
        <dbReference type="EMBL" id="MEJ8569652.1"/>
    </source>
</evidence>
<dbReference type="InterPro" id="IPR019734">
    <property type="entry name" value="TPR_rpt"/>
</dbReference>
<feature type="chain" id="PRO_5043690299" evidence="8">
    <location>
        <begin position="20"/>
        <end position="519"/>
    </location>
</feature>
<reference evidence="10 11" key="1">
    <citation type="submission" date="2024-02" db="EMBL/GenBank/DDBJ databases">
        <title>A novel Wenzhouxiangellaceae bacterium, isolated from coastal sediments.</title>
        <authorList>
            <person name="Du Z.-J."/>
            <person name="Ye Y.-Q."/>
            <person name="Zhang X.-Y."/>
        </authorList>
    </citation>
    <scope>NUCLEOTIDE SEQUENCE [LARGE SCALE GENOMIC DNA]</scope>
    <source>
        <strain evidence="10 11">CH-27</strain>
    </source>
</reference>
<dbReference type="SMART" id="SM00028">
    <property type="entry name" value="TPR"/>
    <property type="match status" value="2"/>
</dbReference>
<dbReference type="Pfam" id="PF01435">
    <property type="entry name" value="Peptidase_M48"/>
    <property type="match status" value="1"/>
</dbReference>
<dbReference type="PROSITE" id="PS51257">
    <property type="entry name" value="PROKAR_LIPOPROTEIN"/>
    <property type="match status" value="1"/>
</dbReference>
<dbReference type="InterPro" id="IPR011990">
    <property type="entry name" value="TPR-like_helical_dom_sf"/>
</dbReference>
<keyword evidence="7" id="KW-0802">TPR repeat</keyword>
<dbReference type="PANTHER" id="PTHR22726:SF1">
    <property type="entry name" value="METALLOENDOPEPTIDASE OMA1, MITOCHONDRIAL"/>
    <property type="match status" value="1"/>
</dbReference>
<evidence type="ECO:0000256" key="5">
    <source>
        <dbReference type="ARBA" id="ARBA00022833"/>
    </source>
</evidence>
<evidence type="ECO:0000259" key="9">
    <source>
        <dbReference type="Pfam" id="PF01435"/>
    </source>
</evidence>
<keyword evidence="6 10" id="KW-0482">Metalloprotease</keyword>
<proteinExistence type="predicted"/>
<dbReference type="GO" id="GO:0051603">
    <property type="term" value="P:proteolysis involved in protein catabolic process"/>
    <property type="evidence" value="ECO:0007669"/>
    <property type="project" value="TreeGrafter"/>
</dbReference>
<dbReference type="InterPro" id="IPR001915">
    <property type="entry name" value="Peptidase_M48"/>
</dbReference>
<feature type="signal peptide" evidence="8">
    <location>
        <begin position="1"/>
        <end position="19"/>
    </location>
</feature>
<evidence type="ECO:0000256" key="1">
    <source>
        <dbReference type="ARBA" id="ARBA00001947"/>
    </source>
</evidence>
<dbReference type="PROSITE" id="PS50005">
    <property type="entry name" value="TPR"/>
    <property type="match status" value="1"/>
</dbReference>
<organism evidence="10 11">
    <name type="scientific">Elongatibacter sediminis</name>
    <dbReference type="NCBI Taxonomy" id="3119006"/>
    <lineage>
        <taxon>Bacteria</taxon>
        <taxon>Pseudomonadati</taxon>
        <taxon>Pseudomonadota</taxon>
        <taxon>Gammaproteobacteria</taxon>
        <taxon>Chromatiales</taxon>
        <taxon>Wenzhouxiangellaceae</taxon>
        <taxon>Elongatibacter</taxon>
    </lineage>
</organism>
<keyword evidence="2" id="KW-0645">Protease</keyword>
<dbReference type="GO" id="GO:0004222">
    <property type="term" value="F:metalloendopeptidase activity"/>
    <property type="evidence" value="ECO:0007669"/>
    <property type="project" value="InterPro"/>
</dbReference>
<sequence>MRRLIAGLALVLAVAACQVNPVTGERHFQVYGSDWETEVGATMFQPLKQSQGGEFILDPSLSDYVSEVGQRLARQARRKDELDFEFSVLNSSVPNAWALPGGKIVINRGLLTQLDSEAELAAVLGHEIVHADAAHGARQQSKGMLAQIGAVASMIVLGGTLDNPSARELAMLVPVTGLQLIMQKNGRDAERESDEYGMRYMTEAGYDPQGAVELQETFLELAGDRRQDWLSGLFASHPPSRERLENNRETAAELPAGGERGGERFHRNTAYLRRVQPAYDAYDEAGKLAADEQLSEAAEKLESALAIEPREALFHGLAGDLHALADRDQEALAAYRRTIELNPGLFYGYLRAGQIEFRNGQHDQANANLRTSLDLLPTAEAHYLLGRLAMEDGDADSAVEHYRAAAQSNSDAGKKAQRELARLQLEQDPSGAVSAQALFDSRGQAWVELGNRTGVPLTDIRIDYTWLDDAGRTRRDSRTFPGPLAGGARQRFELGLSFDDPASAGQRIRLQVTQAQLAD</sequence>
<protein>
    <submittedName>
        <fullName evidence="10">M48 family metalloprotease</fullName>
        <ecNumber evidence="10">3.4.24.-</ecNumber>
    </submittedName>
</protein>
<feature type="repeat" description="TPR" evidence="7">
    <location>
        <begin position="379"/>
        <end position="412"/>
    </location>
</feature>
<gene>
    <name evidence="10" type="ORF">V3330_18635</name>
</gene>
<evidence type="ECO:0000256" key="8">
    <source>
        <dbReference type="SAM" id="SignalP"/>
    </source>
</evidence>
<comment type="cofactor">
    <cofactor evidence="1">
        <name>Zn(2+)</name>
        <dbReference type="ChEBI" id="CHEBI:29105"/>
    </cofactor>
</comment>
<keyword evidence="4 10" id="KW-0378">Hydrolase</keyword>
<comment type="caution">
    <text evidence="10">The sequence shown here is derived from an EMBL/GenBank/DDBJ whole genome shotgun (WGS) entry which is preliminary data.</text>
</comment>
<dbReference type="EMBL" id="JAZHOG010000016">
    <property type="protein sequence ID" value="MEJ8569652.1"/>
    <property type="molecule type" value="Genomic_DNA"/>
</dbReference>
<keyword evidence="11" id="KW-1185">Reference proteome</keyword>
<dbReference type="SUPFAM" id="SSF48452">
    <property type="entry name" value="TPR-like"/>
    <property type="match status" value="1"/>
</dbReference>
<dbReference type="EC" id="3.4.24.-" evidence="10"/>